<comment type="caution">
    <text evidence="2">The sequence shown here is derived from an EMBL/GenBank/DDBJ whole genome shotgun (WGS) entry which is preliminary data.</text>
</comment>
<reference evidence="2 3" key="1">
    <citation type="submission" date="2019-03" db="EMBL/GenBank/DDBJ databases">
        <title>First draft genome of Liparis tanakae, snailfish: a comprehensive survey of snailfish specific genes.</title>
        <authorList>
            <person name="Kim W."/>
            <person name="Song I."/>
            <person name="Jeong J.-H."/>
            <person name="Kim D."/>
            <person name="Kim S."/>
            <person name="Ryu S."/>
            <person name="Song J.Y."/>
            <person name="Lee S.K."/>
        </authorList>
    </citation>
    <scope>NUCLEOTIDE SEQUENCE [LARGE SCALE GENOMIC DNA]</scope>
    <source>
        <tissue evidence="2">Muscle</tissue>
    </source>
</reference>
<feature type="compositionally biased region" description="Basic and acidic residues" evidence="1">
    <location>
        <begin position="98"/>
        <end position="108"/>
    </location>
</feature>
<dbReference type="Proteomes" id="UP000314294">
    <property type="component" value="Unassembled WGS sequence"/>
</dbReference>
<accession>A0A4Z2FZ63</accession>
<gene>
    <name evidence="2" type="ORF">EYF80_043195</name>
</gene>
<organism evidence="2 3">
    <name type="scientific">Liparis tanakae</name>
    <name type="common">Tanaka's snailfish</name>
    <dbReference type="NCBI Taxonomy" id="230148"/>
    <lineage>
        <taxon>Eukaryota</taxon>
        <taxon>Metazoa</taxon>
        <taxon>Chordata</taxon>
        <taxon>Craniata</taxon>
        <taxon>Vertebrata</taxon>
        <taxon>Euteleostomi</taxon>
        <taxon>Actinopterygii</taxon>
        <taxon>Neopterygii</taxon>
        <taxon>Teleostei</taxon>
        <taxon>Neoteleostei</taxon>
        <taxon>Acanthomorphata</taxon>
        <taxon>Eupercaria</taxon>
        <taxon>Perciformes</taxon>
        <taxon>Cottioidei</taxon>
        <taxon>Cottales</taxon>
        <taxon>Liparidae</taxon>
        <taxon>Liparis</taxon>
    </lineage>
</organism>
<feature type="compositionally biased region" description="Basic and acidic residues" evidence="1">
    <location>
        <begin position="46"/>
        <end position="91"/>
    </location>
</feature>
<dbReference type="EMBL" id="SRLO01000781">
    <property type="protein sequence ID" value="TNN46608.1"/>
    <property type="molecule type" value="Genomic_DNA"/>
</dbReference>
<sequence length="108" mass="12490">MSDSGEEEEGLAARVSVLQQVHGWVTGPKETVTYIVSLKETNTDQDYGRQKDKDLDGRGTESTRRRATAVRRDTSTTERHRTTTERQKNYKETQNNFIDKKQLQRDTK</sequence>
<proteinExistence type="predicted"/>
<evidence type="ECO:0000313" key="3">
    <source>
        <dbReference type="Proteomes" id="UP000314294"/>
    </source>
</evidence>
<evidence type="ECO:0000313" key="2">
    <source>
        <dbReference type="EMBL" id="TNN46608.1"/>
    </source>
</evidence>
<keyword evidence="3" id="KW-1185">Reference proteome</keyword>
<feature type="region of interest" description="Disordered" evidence="1">
    <location>
        <begin position="41"/>
        <end position="108"/>
    </location>
</feature>
<evidence type="ECO:0000256" key="1">
    <source>
        <dbReference type="SAM" id="MobiDB-lite"/>
    </source>
</evidence>
<protein>
    <submittedName>
        <fullName evidence="2">Uncharacterized protein</fullName>
    </submittedName>
</protein>
<dbReference type="AlphaFoldDB" id="A0A4Z2FZ63"/>
<name>A0A4Z2FZ63_9TELE</name>